<organism evidence="14 15">
    <name type="scientific">Physocladia obscura</name>
    <dbReference type="NCBI Taxonomy" id="109957"/>
    <lineage>
        <taxon>Eukaryota</taxon>
        <taxon>Fungi</taxon>
        <taxon>Fungi incertae sedis</taxon>
        <taxon>Chytridiomycota</taxon>
        <taxon>Chytridiomycota incertae sedis</taxon>
        <taxon>Chytridiomycetes</taxon>
        <taxon>Chytridiales</taxon>
        <taxon>Chytriomycetaceae</taxon>
        <taxon>Physocladia</taxon>
    </lineage>
</organism>
<dbReference type="PANTHER" id="PTHR31884:SF1">
    <property type="entry name" value="POLYGALACTURONASE"/>
    <property type="match status" value="1"/>
</dbReference>
<dbReference type="GO" id="GO:0045490">
    <property type="term" value="P:pectin catabolic process"/>
    <property type="evidence" value="ECO:0007669"/>
    <property type="project" value="UniProtKB-ARBA"/>
</dbReference>
<sequence length="422" mass="43174">MRAALLLSVFTAVLGATTTTTKTKHHGNTKKHTTTATTGTGVATSSTAAKTSVQSASSAVRLTTTTIVKTTTKTTSTAETTTVASTSGACIVSSYSGFTACESSTDIIIQGPFTVPANTVVSLPLKTGATVTLSGTVTFAKSSTLTSDDHLLTISGTSISFKSDSSNPGILYGNGQLYWDGEGANGGVNKPKFIAISTTKSTFHGIKVVNSPIHCFSIGGNSNLLDSITFDNSAGDTDSLGHNTDAFDVSATDITIQNSWVHNQDDCLAINKGSGINFLNNVCIGGHGVSIGSVQSGAVVENIYINNVTISDSANGVRIKTVYEATSGSVSNVTYKDITLSGISDYGIVVRQDYENGSPTGVAKGSLPITGLTLNNVHGTVTGNSLLILCVTGLCTDFSFTDIAVTPVKASCSGITPLPSGC</sequence>
<proteinExistence type="inferred from homology"/>
<evidence type="ECO:0000256" key="13">
    <source>
        <dbReference type="SAM" id="SignalP"/>
    </source>
</evidence>
<feature type="signal peptide" evidence="13">
    <location>
        <begin position="1"/>
        <end position="15"/>
    </location>
</feature>
<dbReference type="InterPro" id="IPR000743">
    <property type="entry name" value="Glyco_hydro_28"/>
</dbReference>
<evidence type="ECO:0000256" key="10">
    <source>
        <dbReference type="PROSITE-ProRule" id="PRU10052"/>
    </source>
</evidence>
<dbReference type="SMART" id="SM00710">
    <property type="entry name" value="PbH1"/>
    <property type="match status" value="5"/>
</dbReference>
<comment type="caution">
    <text evidence="14">The sequence shown here is derived from an EMBL/GenBank/DDBJ whole genome shotgun (WGS) entry which is preliminary data.</text>
</comment>
<evidence type="ECO:0000313" key="15">
    <source>
        <dbReference type="Proteomes" id="UP001211907"/>
    </source>
</evidence>
<dbReference type="InterPro" id="IPR050434">
    <property type="entry name" value="Glycosyl_hydrlase_28"/>
</dbReference>
<feature type="chain" id="PRO_5042104134" description="endo-polygalacturonase" evidence="13">
    <location>
        <begin position="16"/>
        <end position="422"/>
    </location>
</feature>
<evidence type="ECO:0000313" key="14">
    <source>
        <dbReference type="EMBL" id="KAJ3110491.1"/>
    </source>
</evidence>
<evidence type="ECO:0000256" key="5">
    <source>
        <dbReference type="ARBA" id="ARBA00022801"/>
    </source>
</evidence>
<evidence type="ECO:0000256" key="6">
    <source>
        <dbReference type="ARBA" id="ARBA00023157"/>
    </source>
</evidence>
<accession>A0AAD5SXC1</accession>
<gene>
    <name evidence="14" type="ORF">HK100_003018</name>
</gene>
<dbReference type="SUPFAM" id="SSF51126">
    <property type="entry name" value="Pectin lyase-like"/>
    <property type="match status" value="1"/>
</dbReference>
<keyword evidence="7 11" id="KW-0326">Glycosidase</keyword>
<comment type="catalytic activity">
    <reaction evidence="9">
        <text>(1,4-alpha-D-galacturonosyl)n+m + H2O = (1,4-alpha-D-galacturonosyl)n + (1,4-alpha-D-galacturonosyl)m.</text>
        <dbReference type="EC" id="3.2.1.15"/>
    </reaction>
</comment>
<evidence type="ECO:0000256" key="11">
    <source>
        <dbReference type="RuleBase" id="RU361169"/>
    </source>
</evidence>
<evidence type="ECO:0000256" key="2">
    <source>
        <dbReference type="ARBA" id="ARBA00012736"/>
    </source>
</evidence>
<dbReference type="Gene3D" id="2.160.20.10">
    <property type="entry name" value="Single-stranded right-handed beta-helix, Pectin lyase-like"/>
    <property type="match status" value="1"/>
</dbReference>
<feature type="compositionally biased region" description="Basic residues" evidence="12">
    <location>
        <begin position="22"/>
        <end position="33"/>
    </location>
</feature>
<dbReference type="GO" id="GO:0004650">
    <property type="term" value="F:polygalacturonase activity"/>
    <property type="evidence" value="ECO:0007669"/>
    <property type="project" value="UniProtKB-EC"/>
</dbReference>
<dbReference type="GO" id="GO:0005576">
    <property type="term" value="C:extracellular region"/>
    <property type="evidence" value="ECO:0007669"/>
    <property type="project" value="TreeGrafter"/>
</dbReference>
<feature type="active site" evidence="10">
    <location>
        <position position="287"/>
    </location>
</feature>
<dbReference type="EC" id="3.2.1.15" evidence="2"/>
<dbReference type="InterPro" id="IPR011050">
    <property type="entry name" value="Pectin_lyase_fold/virulence"/>
</dbReference>
<evidence type="ECO:0000256" key="12">
    <source>
        <dbReference type="SAM" id="MobiDB-lite"/>
    </source>
</evidence>
<evidence type="ECO:0000256" key="9">
    <source>
        <dbReference type="ARBA" id="ARBA00034074"/>
    </source>
</evidence>
<evidence type="ECO:0000256" key="3">
    <source>
        <dbReference type="ARBA" id="ARBA00022729"/>
    </source>
</evidence>
<evidence type="ECO:0000256" key="1">
    <source>
        <dbReference type="ARBA" id="ARBA00008834"/>
    </source>
</evidence>
<comment type="similarity">
    <text evidence="1 11">Belongs to the glycosyl hydrolase 28 family.</text>
</comment>
<dbReference type="PANTHER" id="PTHR31884">
    <property type="entry name" value="POLYGALACTURONASE"/>
    <property type="match status" value="1"/>
</dbReference>
<evidence type="ECO:0000256" key="4">
    <source>
        <dbReference type="ARBA" id="ARBA00022737"/>
    </source>
</evidence>
<keyword evidence="6" id="KW-1015">Disulfide bond</keyword>
<dbReference type="InterPro" id="IPR012334">
    <property type="entry name" value="Pectin_lyas_fold"/>
</dbReference>
<keyword evidence="3 13" id="KW-0732">Signal</keyword>
<dbReference type="GO" id="GO:0071555">
    <property type="term" value="P:cell wall organization"/>
    <property type="evidence" value="ECO:0007669"/>
    <property type="project" value="UniProtKB-KW"/>
</dbReference>
<dbReference type="InterPro" id="IPR006626">
    <property type="entry name" value="PbH1"/>
</dbReference>
<dbReference type="PROSITE" id="PS00502">
    <property type="entry name" value="POLYGALACTURONASE"/>
    <property type="match status" value="1"/>
</dbReference>
<evidence type="ECO:0000256" key="8">
    <source>
        <dbReference type="ARBA" id="ARBA00023316"/>
    </source>
</evidence>
<dbReference type="EMBL" id="JADGJH010001723">
    <property type="protein sequence ID" value="KAJ3110491.1"/>
    <property type="molecule type" value="Genomic_DNA"/>
</dbReference>
<dbReference type="Pfam" id="PF00295">
    <property type="entry name" value="Glyco_hydro_28"/>
    <property type="match status" value="1"/>
</dbReference>
<keyword evidence="15" id="KW-1185">Reference proteome</keyword>
<evidence type="ECO:0000256" key="7">
    <source>
        <dbReference type="ARBA" id="ARBA00023295"/>
    </source>
</evidence>
<keyword evidence="5 11" id="KW-0378">Hydrolase</keyword>
<keyword evidence="8" id="KW-0961">Cell wall biogenesis/degradation</keyword>
<name>A0AAD5SXC1_9FUNG</name>
<dbReference type="AlphaFoldDB" id="A0AAD5SXC1"/>
<reference evidence="14" key="1">
    <citation type="submission" date="2020-05" db="EMBL/GenBank/DDBJ databases">
        <title>Phylogenomic resolution of chytrid fungi.</title>
        <authorList>
            <person name="Stajich J.E."/>
            <person name="Amses K."/>
            <person name="Simmons R."/>
            <person name="Seto K."/>
            <person name="Myers J."/>
            <person name="Bonds A."/>
            <person name="Quandt C.A."/>
            <person name="Barry K."/>
            <person name="Liu P."/>
            <person name="Grigoriev I."/>
            <person name="Longcore J.E."/>
            <person name="James T.Y."/>
        </authorList>
    </citation>
    <scope>NUCLEOTIDE SEQUENCE</scope>
    <source>
        <strain evidence="14">JEL0513</strain>
    </source>
</reference>
<protein>
    <recommendedName>
        <fullName evidence="2">endo-polygalacturonase</fullName>
        <ecNumber evidence="2">3.2.1.15</ecNumber>
    </recommendedName>
</protein>
<dbReference type="Proteomes" id="UP001211907">
    <property type="component" value="Unassembled WGS sequence"/>
</dbReference>
<keyword evidence="4" id="KW-0677">Repeat</keyword>
<feature type="region of interest" description="Disordered" evidence="12">
    <location>
        <begin position="21"/>
        <end position="41"/>
    </location>
</feature>